<sequence length="1786" mass="190383">MPPPAWLLRWRRLLKNIVNFVYYVNTMVLHYSMTALHGALKDRVLSTFGTPCTARTLLTTTAALTAQSSLTSQAYMNKPENCSHPSGLRGYGAGGVKIKICDLCGSRWVVTPKGMVQATPKAAPQAKTPLNLPEKTTKELRKQKDDASVARGSNERDVTGMEDDEIEMQLDRIVDQVDDLRKQLVEATRLSFGKQDLKHSSLRGRSDSRLSGIGVVDMPSDGRESVESILSRLSGVGARSRAASSRASSSGSESPSRPERSPCDKPQLSSGWRTAQKLWSQGSLTARADEEPCRPASMAPEGFGSVMSAETVPSNDALQNTGQGQAQRLPAAEEVSQMDRQLLIQRLKRQDTAETDDSEGMLGRSWGSTWSPPAKPPRLKVRGRSPGHSPSRERLRPAQVTPVPPAPGLVEVSQRSVLYAAMTAFPQMQKASAVVRTRKGPAASVKEVSADGAVLPSLFLPRPLSPTARRQGEARVACRPQPATDGCKILLFSTMHIANLKFSFAEAIAELALELYPVGRFSFQLEPGSDSQQWLREGQSLDLFFLPLAAWDFRVSAGSATACASLQFNVANSGETAEAPSCFANSVGGAALDFQENMLTLVLGSGTVISPYAPGLVEVTLPLPSGGIFGTQVLAACRYQVPAGQAAWHTASKPLQWAPRVASAGFVGLPQVEPGGNITADIAVISGLTLSGHAGAALHLHPPAYFRIIALEDPGASADEPWARVVASMAATDPGEAVVVQLQSTTALYAGAEYFVRVVLVAIAPSSGQREPWQFQVSGEDRRGREPPGCPSAAVVVTALCLLMDTSEDGLMGSFEQLRLKSMGQALAASLFDDAAVDAALEEVIQVSVAMTSWNSEETDRLVALSTPSQVAPPLSVKSVLYFSFEMTQRVSAAAPLNIVTLSTVTMPLQSTRVSRGKFSEADDLGCKRLEPAFEIWPDLLRFRQIAYQAVANSLSGEPPPSEAAAAAPAVPFESATNRSAGILSTGSLGATISFTSIQANARTLITVYFLPEQVQGIFFRYLVLQAPRGFDFATELSPGSCEMVALLSTPAHSQCQDSRAGPFSWTSDIATIVLPPLSRLLAQEYGFAVFAMLPSFPGAWVEEVNGRGTFALETQTEDASPCDTLPAIRGPDVFPSACAEASVRLSTTEPEQEALATLTFRPGAQHPSPVPAVLYLHVEAPFGYSWVMPVSSWSAQVARGPNSIAVAMANLTAIGTCVADRQDILCISTTDLLTAMDEITITAGIIVPLQNPDVPQGSGELPSASTWHLRIASELTVSPGMAPASRWLGCHVTFEPPRRVRRIFAAAAEASNAVAGAENDITFSVTTVAEVPVGGAIVLVPPIDVFDFPNPCQVEVPNSAALSIFGLPLPESAGASCASSALGAAVVLQLGALPANTYLFTVRAVRNLRTIAADDPLFQWQAYTVAAGTLAASSIGSPSVSFLDSPRAFASFSVLVAMNDAFIDTELLDLSVTGFTKGRGALNQVVICFQQSLASLAGQTLSVYIPDGFRLVLQAAAKLSPFRQVPLNPVRGVLSHWVGMLLYAAALILYTARALLVWATAPIVETYSVVEAKEFGPLDLEFEVSCPSCVFFQSANFTEGEEHWRVWHGYDAAIYPHCAEAAENHTVDERLSKATLCYSSDDISEASGIVVSLWNMTTGGQGNRANVIVRAPSLVVTTPLEWWHEKTLLLGLKVTRDADDCTSSADCNLQRELYLGSMQYDGLEYTKLPGQTIWDVIGAVGGANGLLLSALAIFVSSLETWETKCVAESVAEATTAVADRGDAEA</sequence>
<feature type="compositionally biased region" description="Polar residues" evidence="2">
    <location>
        <begin position="311"/>
        <end position="326"/>
    </location>
</feature>
<gene>
    <name evidence="3" type="ORF">AK812_SmicGene17320</name>
</gene>
<evidence type="ECO:0000256" key="1">
    <source>
        <dbReference type="SAM" id="Coils"/>
    </source>
</evidence>
<evidence type="ECO:0000313" key="4">
    <source>
        <dbReference type="Proteomes" id="UP000186817"/>
    </source>
</evidence>
<organism evidence="3 4">
    <name type="scientific">Symbiodinium microadriaticum</name>
    <name type="common">Dinoflagellate</name>
    <name type="synonym">Zooxanthella microadriatica</name>
    <dbReference type="NCBI Taxonomy" id="2951"/>
    <lineage>
        <taxon>Eukaryota</taxon>
        <taxon>Sar</taxon>
        <taxon>Alveolata</taxon>
        <taxon>Dinophyceae</taxon>
        <taxon>Suessiales</taxon>
        <taxon>Symbiodiniaceae</taxon>
        <taxon>Symbiodinium</taxon>
    </lineage>
</organism>
<feature type="region of interest" description="Disordered" evidence="2">
    <location>
        <begin position="142"/>
        <end position="163"/>
    </location>
</feature>
<feature type="region of interest" description="Disordered" evidence="2">
    <location>
        <begin position="196"/>
        <end position="272"/>
    </location>
</feature>
<protein>
    <submittedName>
        <fullName evidence="3">Uncharacterized protein</fullName>
    </submittedName>
</protein>
<comment type="caution">
    <text evidence="3">The sequence shown here is derived from an EMBL/GenBank/DDBJ whole genome shotgun (WGS) entry which is preliminary data.</text>
</comment>
<feature type="compositionally biased region" description="Basic and acidic residues" evidence="2">
    <location>
        <begin position="142"/>
        <end position="159"/>
    </location>
</feature>
<dbReference type="OrthoDB" id="438360at2759"/>
<name>A0A1Q9DY13_SYMMI</name>
<evidence type="ECO:0000256" key="2">
    <source>
        <dbReference type="SAM" id="MobiDB-lite"/>
    </source>
</evidence>
<keyword evidence="1" id="KW-0175">Coiled coil</keyword>
<keyword evidence="4" id="KW-1185">Reference proteome</keyword>
<proteinExistence type="predicted"/>
<feature type="region of interest" description="Disordered" evidence="2">
    <location>
        <begin position="348"/>
        <end position="407"/>
    </location>
</feature>
<dbReference type="EMBL" id="LSRX01000341">
    <property type="protein sequence ID" value="OLQ00063.1"/>
    <property type="molecule type" value="Genomic_DNA"/>
</dbReference>
<feature type="compositionally biased region" description="Basic and acidic residues" evidence="2">
    <location>
        <begin position="196"/>
        <end position="208"/>
    </location>
</feature>
<dbReference type="Proteomes" id="UP000186817">
    <property type="component" value="Unassembled WGS sequence"/>
</dbReference>
<accession>A0A1Q9DY13</accession>
<feature type="region of interest" description="Disordered" evidence="2">
    <location>
        <begin position="284"/>
        <end position="335"/>
    </location>
</feature>
<reference evidence="3 4" key="1">
    <citation type="submission" date="2016-02" db="EMBL/GenBank/DDBJ databases">
        <title>Genome analysis of coral dinoflagellate symbionts highlights evolutionary adaptations to a symbiotic lifestyle.</title>
        <authorList>
            <person name="Aranda M."/>
            <person name="Li Y."/>
            <person name="Liew Y.J."/>
            <person name="Baumgarten S."/>
            <person name="Simakov O."/>
            <person name="Wilson M."/>
            <person name="Piel J."/>
            <person name="Ashoor H."/>
            <person name="Bougouffa S."/>
            <person name="Bajic V.B."/>
            <person name="Ryu T."/>
            <person name="Ravasi T."/>
            <person name="Bayer T."/>
            <person name="Micklem G."/>
            <person name="Kim H."/>
            <person name="Bhak J."/>
            <person name="Lajeunesse T.C."/>
            <person name="Voolstra C.R."/>
        </authorList>
    </citation>
    <scope>NUCLEOTIDE SEQUENCE [LARGE SCALE GENOMIC DNA]</scope>
    <source>
        <strain evidence="3 4">CCMP2467</strain>
    </source>
</reference>
<feature type="coiled-coil region" evidence="1">
    <location>
        <begin position="163"/>
        <end position="190"/>
    </location>
</feature>
<feature type="compositionally biased region" description="Low complexity" evidence="2">
    <location>
        <begin position="230"/>
        <end position="255"/>
    </location>
</feature>
<evidence type="ECO:0000313" key="3">
    <source>
        <dbReference type="EMBL" id="OLQ00063.1"/>
    </source>
</evidence>